<feature type="domain" description="FAS1" evidence="1">
    <location>
        <begin position="1"/>
        <end position="54"/>
    </location>
</feature>
<dbReference type="PANTHER" id="PTHR10900">
    <property type="entry name" value="PERIOSTIN-RELATED"/>
    <property type="match status" value="1"/>
</dbReference>
<dbReference type="EMBL" id="UYYB01008300">
    <property type="protein sequence ID" value="VDM68282.1"/>
    <property type="molecule type" value="Genomic_DNA"/>
</dbReference>
<accession>A0A3P7KLI1</accession>
<feature type="domain" description="FAS1" evidence="1">
    <location>
        <begin position="58"/>
        <end position="161"/>
    </location>
</feature>
<keyword evidence="3" id="KW-1185">Reference proteome</keyword>
<dbReference type="SUPFAM" id="SSF82153">
    <property type="entry name" value="FAS1 domain"/>
    <property type="match status" value="1"/>
</dbReference>
<evidence type="ECO:0000259" key="1">
    <source>
        <dbReference type="PROSITE" id="PS50213"/>
    </source>
</evidence>
<dbReference type="InterPro" id="IPR036378">
    <property type="entry name" value="FAS1_dom_sf"/>
</dbReference>
<dbReference type="PANTHER" id="PTHR10900:SF77">
    <property type="entry name" value="FI19380P1"/>
    <property type="match status" value="1"/>
</dbReference>
<gene>
    <name evidence="2" type="ORF">SVUK_LOCUS3280</name>
</gene>
<sequence length="161" mass="17380">MDGTELKTINGGKLIISQTADALGTVRTYVNCVPMNSTSIRTKNGVLHTVSGDLVPAADTVLAALESDPRFTSFKSLLSDDSRQLLSSNESFTVFAPLDKVFSSLPDSLLLDIKERRGCASGEEQGRVIPPPFWHPGSSLPLGLAVMLIVKINPLMRIGYY</sequence>
<evidence type="ECO:0000313" key="3">
    <source>
        <dbReference type="Proteomes" id="UP000270094"/>
    </source>
</evidence>
<dbReference type="OrthoDB" id="286301at2759"/>
<protein>
    <recommendedName>
        <fullName evidence="1">FAS1 domain-containing protein</fullName>
    </recommendedName>
</protein>
<dbReference type="Pfam" id="PF02469">
    <property type="entry name" value="Fasciclin"/>
    <property type="match status" value="1"/>
</dbReference>
<dbReference type="InterPro" id="IPR000782">
    <property type="entry name" value="FAS1_domain"/>
</dbReference>
<dbReference type="InterPro" id="IPR050904">
    <property type="entry name" value="Adhesion/Biosynth-related"/>
</dbReference>
<evidence type="ECO:0000313" key="2">
    <source>
        <dbReference type="EMBL" id="VDM68282.1"/>
    </source>
</evidence>
<organism evidence="2 3">
    <name type="scientific">Strongylus vulgaris</name>
    <name type="common">Blood worm</name>
    <dbReference type="NCBI Taxonomy" id="40348"/>
    <lineage>
        <taxon>Eukaryota</taxon>
        <taxon>Metazoa</taxon>
        <taxon>Ecdysozoa</taxon>
        <taxon>Nematoda</taxon>
        <taxon>Chromadorea</taxon>
        <taxon>Rhabditida</taxon>
        <taxon>Rhabditina</taxon>
        <taxon>Rhabditomorpha</taxon>
        <taxon>Strongyloidea</taxon>
        <taxon>Strongylidae</taxon>
        <taxon>Strongylus</taxon>
    </lineage>
</organism>
<dbReference type="Gene3D" id="2.30.180.10">
    <property type="entry name" value="FAS1 domain"/>
    <property type="match status" value="2"/>
</dbReference>
<dbReference type="Proteomes" id="UP000270094">
    <property type="component" value="Unassembled WGS sequence"/>
</dbReference>
<dbReference type="PROSITE" id="PS50213">
    <property type="entry name" value="FAS1"/>
    <property type="match status" value="2"/>
</dbReference>
<reference evidence="2 3" key="1">
    <citation type="submission" date="2018-11" db="EMBL/GenBank/DDBJ databases">
        <authorList>
            <consortium name="Pathogen Informatics"/>
        </authorList>
    </citation>
    <scope>NUCLEOTIDE SEQUENCE [LARGE SCALE GENOMIC DNA]</scope>
</reference>
<name>A0A3P7KLI1_STRVU</name>
<dbReference type="AlphaFoldDB" id="A0A3P7KLI1"/>
<proteinExistence type="predicted"/>